<accession>A0A3N2C5S8</accession>
<dbReference type="EMBL" id="RKHL01000001">
    <property type="protein sequence ID" value="ROR82859.1"/>
    <property type="molecule type" value="Genomic_DNA"/>
</dbReference>
<name>A0A3N2C5S8_9MICO</name>
<reference evidence="3 4" key="1">
    <citation type="submission" date="2018-11" db="EMBL/GenBank/DDBJ databases">
        <title>Sequencing the genomes of 1000 actinobacteria strains.</title>
        <authorList>
            <person name="Klenk H.-P."/>
        </authorList>
    </citation>
    <scope>NUCLEOTIDE SEQUENCE [LARGE SCALE GENOMIC DNA]</scope>
    <source>
        <strain evidence="3 4">DSM 14012</strain>
    </source>
</reference>
<evidence type="ECO:0000313" key="4">
    <source>
        <dbReference type="Proteomes" id="UP000266915"/>
    </source>
</evidence>
<sequence length="248" mass="26071">MSTSQLSVQLYSVREPLTADRAAALQRLTEIGFRQAEPFGFGPGVSLQDIHDAGLATPSAHGKVIADDIDLSAAFGAAAEQGVEVLIDPAIAEERFATAETVASIADELNAAAAVAAGHGVQVGYHNHWWELEGDVAGTSPLEHLAALTDPAVVFEVDTYWVEVGGRRAVDVLGAIGDRVRFIHVKDGDASRDTLKQLPAGAGVVPVLDILAAAPQALRVVEFDAFDGDIFQGLEQSFTYLTTNGVQA</sequence>
<evidence type="ECO:0000256" key="1">
    <source>
        <dbReference type="ARBA" id="ARBA00023277"/>
    </source>
</evidence>
<dbReference type="InterPro" id="IPR050312">
    <property type="entry name" value="IolE/XylAMocC-like"/>
</dbReference>
<keyword evidence="4" id="KW-1185">Reference proteome</keyword>
<dbReference type="GO" id="GO:0016853">
    <property type="term" value="F:isomerase activity"/>
    <property type="evidence" value="ECO:0007669"/>
    <property type="project" value="UniProtKB-KW"/>
</dbReference>
<dbReference type="Gene3D" id="3.20.20.150">
    <property type="entry name" value="Divalent-metal-dependent TIM barrel enzymes"/>
    <property type="match status" value="1"/>
</dbReference>
<dbReference type="Pfam" id="PF01261">
    <property type="entry name" value="AP_endonuc_2"/>
    <property type="match status" value="1"/>
</dbReference>
<dbReference type="Proteomes" id="UP000266915">
    <property type="component" value="Unassembled WGS sequence"/>
</dbReference>
<dbReference type="SUPFAM" id="SSF51658">
    <property type="entry name" value="Xylose isomerase-like"/>
    <property type="match status" value="1"/>
</dbReference>
<feature type="domain" description="Xylose isomerase-like TIM barrel" evidence="2">
    <location>
        <begin position="18"/>
        <end position="207"/>
    </location>
</feature>
<dbReference type="RefSeq" id="WP_085512788.1">
    <property type="nucleotide sequence ID" value="NZ_FXAP01000004.1"/>
</dbReference>
<keyword evidence="1" id="KW-0119">Carbohydrate metabolism</keyword>
<dbReference type="PANTHER" id="PTHR12110">
    <property type="entry name" value="HYDROXYPYRUVATE ISOMERASE"/>
    <property type="match status" value="1"/>
</dbReference>
<dbReference type="InterPro" id="IPR036237">
    <property type="entry name" value="Xyl_isomerase-like_sf"/>
</dbReference>
<comment type="caution">
    <text evidence="3">The sequence shown here is derived from an EMBL/GenBank/DDBJ whole genome shotgun (WGS) entry which is preliminary data.</text>
</comment>
<evidence type="ECO:0000313" key="3">
    <source>
        <dbReference type="EMBL" id="ROR82859.1"/>
    </source>
</evidence>
<dbReference type="AlphaFoldDB" id="A0A3N2C5S8"/>
<dbReference type="PANTHER" id="PTHR12110:SF41">
    <property type="entry name" value="INOSOSE DEHYDRATASE"/>
    <property type="match status" value="1"/>
</dbReference>
<gene>
    <name evidence="3" type="ORF">EDD42_2955</name>
</gene>
<proteinExistence type="predicted"/>
<organism evidence="3 4">
    <name type="scientific">Plantibacter flavus</name>
    <dbReference type="NCBI Taxonomy" id="150123"/>
    <lineage>
        <taxon>Bacteria</taxon>
        <taxon>Bacillati</taxon>
        <taxon>Actinomycetota</taxon>
        <taxon>Actinomycetes</taxon>
        <taxon>Micrococcales</taxon>
        <taxon>Microbacteriaceae</taxon>
        <taxon>Plantibacter</taxon>
    </lineage>
</organism>
<evidence type="ECO:0000259" key="2">
    <source>
        <dbReference type="Pfam" id="PF01261"/>
    </source>
</evidence>
<dbReference type="InterPro" id="IPR013022">
    <property type="entry name" value="Xyl_isomerase-like_TIM-brl"/>
</dbReference>
<protein>
    <submittedName>
        <fullName evidence="3">Xylose isomerase-like TIM barrel protein</fullName>
    </submittedName>
</protein>
<keyword evidence="3" id="KW-0413">Isomerase</keyword>